<feature type="compositionally biased region" description="Low complexity" evidence="1">
    <location>
        <begin position="423"/>
        <end position="436"/>
    </location>
</feature>
<feature type="region of interest" description="Disordered" evidence="1">
    <location>
        <begin position="1"/>
        <end position="65"/>
    </location>
</feature>
<feature type="compositionally biased region" description="Pro residues" evidence="1">
    <location>
        <begin position="239"/>
        <end position="259"/>
    </location>
</feature>
<feature type="compositionally biased region" description="Acidic residues" evidence="1">
    <location>
        <begin position="332"/>
        <end position="346"/>
    </location>
</feature>
<dbReference type="OrthoDB" id="3791063at2759"/>
<feature type="compositionally biased region" description="Basic and acidic residues" evidence="1">
    <location>
        <begin position="350"/>
        <end position="366"/>
    </location>
</feature>
<feature type="compositionally biased region" description="Basic residues" evidence="1">
    <location>
        <begin position="368"/>
        <end position="400"/>
    </location>
</feature>
<evidence type="ECO:0000313" key="2">
    <source>
        <dbReference type="EMBL" id="KAJ4406870.1"/>
    </source>
</evidence>
<reference evidence="2" key="1">
    <citation type="submission" date="2022-10" db="EMBL/GenBank/DDBJ databases">
        <title>Tapping the CABI collections for fungal endophytes: first genome assemblies for Collariella, Neodidymelliopsis, Ascochyta clinopodiicola, Didymella pomorum, Didymosphaeria variabile, Neocosmospora piperis and Neocucurbitaria cava.</title>
        <authorList>
            <person name="Hill R."/>
        </authorList>
    </citation>
    <scope>NUCLEOTIDE SEQUENCE</scope>
    <source>
        <strain evidence="2">IMI 355091</strain>
    </source>
</reference>
<accession>A0A9W8ZEJ0</accession>
<name>A0A9W8ZEJ0_9PLEO</name>
<dbReference type="AlphaFoldDB" id="A0A9W8ZEJ0"/>
<dbReference type="Proteomes" id="UP001140510">
    <property type="component" value="Unassembled WGS sequence"/>
</dbReference>
<feature type="compositionally biased region" description="Low complexity" evidence="1">
    <location>
        <begin position="260"/>
        <end position="272"/>
    </location>
</feature>
<proteinExistence type="predicted"/>
<evidence type="ECO:0000256" key="1">
    <source>
        <dbReference type="SAM" id="MobiDB-lite"/>
    </source>
</evidence>
<feature type="compositionally biased region" description="Polar residues" evidence="1">
    <location>
        <begin position="593"/>
        <end position="605"/>
    </location>
</feature>
<dbReference type="EMBL" id="JAPEVA010000024">
    <property type="protein sequence ID" value="KAJ4406870.1"/>
    <property type="molecule type" value="Genomic_DNA"/>
</dbReference>
<gene>
    <name evidence="2" type="ORF">N0V91_004300</name>
</gene>
<sequence>MALHIPAQHQAHLGQMPPHQNIGQQRQNPMMQQNHMAQQNPMAQQQGSIGQQRGMPNPNSSQNGFAKYDPQFALFTLERQKGAEGWEDVEAEQQHVNTQDLQSDVRKFQKAKNNVKRVMEEIPSSNARRLINELVEEQNQELMAINRTIQWSIASIEIKWKTISRQKRQLQRISVILQTGPSGYENPQTVRAAATIGHDMPQLQRNLQHPAQQPMGHMQQQAQQMRPPAPQAHAQHGQMPPPPPPPGGMEHLPPPPPGAPLSHLPLPPHGAGQSLPRQQFHGQQQPRTMPGAFPPEGGHHVPMRPGQPQMEILHPSEYKKQKKHKGHHEESSSDSESDSDEWDTESGDSVPDRFRGRKVEHGEFVHIGKPKRGRSRKSSQSKKSRHSKSHSKLRSRSRSHARTEYRRRRDSDYIDPPPMGKYSPMSSKDSSPRSSKQQLPPIHIHMNTPAAEKSTRANERVRRDSFGAASPDHRKHKFSAEPMSREGSWDRHSGTASFKDDSSIHTADDSVFSEPERRRSMLRSDIVEQPPRFKSRNLPPRHENVGYPHPAHIYGDVDPRSRRSAYPTPNDHSHQRDPYFDDAYNTPRPGLNRRNSVQVPQSNPFDTARFPPRLPRSSTFNEPMYSQREPRYVDDRAAADDVNMADLAEALDHIKESRRRPLAGHTRRASEYERERMRGYGGGYDLYDRRF</sequence>
<protein>
    <submittedName>
        <fullName evidence="2">Uncharacterized protein</fullName>
    </submittedName>
</protein>
<comment type="caution">
    <text evidence="2">The sequence shown here is derived from an EMBL/GenBank/DDBJ whole genome shotgun (WGS) entry which is preliminary data.</text>
</comment>
<keyword evidence="3" id="KW-1185">Reference proteome</keyword>
<feature type="compositionally biased region" description="Low complexity" evidence="1">
    <location>
        <begin position="209"/>
        <end position="238"/>
    </location>
</feature>
<feature type="compositionally biased region" description="Polar residues" evidence="1">
    <location>
        <begin position="21"/>
        <end position="51"/>
    </location>
</feature>
<feature type="compositionally biased region" description="Polar residues" evidence="1">
    <location>
        <begin position="275"/>
        <end position="287"/>
    </location>
</feature>
<evidence type="ECO:0000313" key="3">
    <source>
        <dbReference type="Proteomes" id="UP001140510"/>
    </source>
</evidence>
<feature type="compositionally biased region" description="Basic and acidic residues" evidence="1">
    <location>
        <begin position="401"/>
        <end position="412"/>
    </location>
</feature>
<feature type="compositionally biased region" description="Basic and acidic residues" evidence="1">
    <location>
        <begin position="453"/>
        <end position="465"/>
    </location>
</feature>
<feature type="compositionally biased region" description="Basic and acidic residues" evidence="1">
    <location>
        <begin position="483"/>
        <end position="519"/>
    </location>
</feature>
<organism evidence="2 3">
    <name type="scientific">Didymella pomorum</name>
    <dbReference type="NCBI Taxonomy" id="749634"/>
    <lineage>
        <taxon>Eukaryota</taxon>
        <taxon>Fungi</taxon>
        <taxon>Dikarya</taxon>
        <taxon>Ascomycota</taxon>
        <taxon>Pezizomycotina</taxon>
        <taxon>Dothideomycetes</taxon>
        <taxon>Pleosporomycetidae</taxon>
        <taxon>Pleosporales</taxon>
        <taxon>Pleosporineae</taxon>
        <taxon>Didymellaceae</taxon>
        <taxon>Didymella</taxon>
    </lineage>
</organism>
<feature type="region of interest" description="Disordered" evidence="1">
    <location>
        <begin position="209"/>
        <end position="622"/>
    </location>
</feature>